<gene>
    <name evidence="1" type="ORF">CFter6_3897</name>
</gene>
<protein>
    <submittedName>
        <fullName evidence="1">Uncharacterized protein</fullName>
    </submittedName>
</protein>
<dbReference type="PATRIC" id="fig|158899.10.peg.3867"/>
<dbReference type="EMBL" id="CP013232">
    <property type="protein sequence ID" value="AMO96514.1"/>
    <property type="molecule type" value="Genomic_DNA"/>
</dbReference>
<evidence type="ECO:0000313" key="1">
    <source>
        <dbReference type="EMBL" id="AMO96514.1"/>
    </source>
</evidence>
<accession>A0A127PFV2</accession>
<reference evidence="1 2" key="1">
    <citation type="submission" date="2015-11" db="EMBL/GenBank/DDBJ databases">
        <title>Exploring the genomic traits of fungus-feeding bacterial genus Collimonas.</title>
        <authorList>
            <person name="Song C."/>
            <person name="Schmidt R."/>
            <person name="de Jager V."/>
            <person name="Krzyzanowska D."/>
            <person name="Jongedijk E."/>
            <person name="Cankar K."/>
            <person name="Beekwilder J."/>
            <person name="van Veen A."/>
            <person name="de Boer W."/>
            <person name="van Veen J.A."/>
            <person name="Garbeva P."/>
        </authorList>
    </citation>
    <scope>NUCLEOTIDE SEQUENCE [LARGE SCALE GENOMIC DNA]</scope>
    <source>
        <strain evidence="1 2">Ter6</strain>
    </source>
</reference>
<proteinExistence type="predicted"/>
<dbReference type="AlphaFoldDB" id="A0A127PFV2"/>
<sequence>MTLADAGRLLLQEHVNPLQSSAAAASVKANETGPACLV</sequence>
<dbReference type="Proteomes" id="UP000072421">
    <property type="component" value="Chromosome"/>
</dbReference>
<organism evidence="1">
    <name type="scientific">Collimonas fungivorans</name>
    <dbReference type="NCBI Taxonomy" id="158899"/>
    <lineage>
        <taxon>Bacteria</taxon>
        <taxon>Pseudomonadati</taxon>
        <taxon>Pseudomonadota</taxon>
        <taxon>Betaproteobacteria</taxon>
        <taxon>Burkholderiales</taxon>
        <taxon>Oxalobacteraceae</taxon>
        <taxon>Collimonas</taxon>
    </lineage>
</organism>
<name>A0A127PFV2_9BURK</name>
<evidence type="ECO:0000313" key="2">
    <source>
        <dbReference type="Proteomes" id="UP000072421"/>
    </source>
</evidence>